<proteinExistence type="predicted"/>
<reference evidence="2 3" key="1">
    <citation type="submission" date="2017-09" db="EMBL/GenBank/DDBJ databases">
        <authorList>
            <person name="Ehlers B."/>
            <person name="Leendertz F.H."/>
        </authorList>
    </citation>
    <scope>NUCLEOTIDE SEQUENCE [LARGE SCALE GENOMIC DNA]</scope>
    <source>
        <strain evidence="2 3">USBA 140</strain>
    </source>
</reference>
<dbReference type="Gene3D" id="3.60.60.10">
    <property type="entry name" value="Penicillin V Acylase, Chain A"/>
    <property type="match status" value="1"/>
</dbReference>
<evidence type="ECO:0000313" key="2">
    <source>
        <dbReference type="EMBL" id="SOD91673.1"/>
    </source>
</evidence>
<name>A0A286G834_9PROT</name>
<dbReference type="GO" id="GO:0016740">
    <property type="term" value="F:transferase activity"/>
    <property type="evidence" value="ECO:0007669"/>
    <property type="project" value="UniProtKB-KW"/>
</dbReference>
<keyword evidence="3" id="KW-1185">Reference proteome</keyword>
<evidence type="ECO:0000259" key="1">
    <source>
        <dbReference type="Pfam" id="PF03417"/>
    </source>
</evidence>
<organism evidence="2 3">
    <name type="scientific">Caenispirillum bisanense</name>
    <dbReference type="NCBI Taxonomy" id="414052"/>
    <lineage>
        <taxon>Bacteria</taxon>
        <taxon>Pseudomonadati</taxon>
        <taxon>Pseudomonadota</taxon>
        <taxon>Alphaproteobacteria</taxon>
        <taxon>Rhodospirillales</taxon>
        <taxon>Novispirillaceae</taxon>
        <taxon>Caenispirillum</taxon>
    </lineage>
</organism>
<keyword evidence="2" id="KW-0808">Transferase</keyword>
<dbReference type="AlphaFoldDB" id="A0A286G834"/>
<dbReference type="Pfam" id="PF03417">
    <property type="entry name" value="AAT"/>
    <property type="match status" value="1"/>
</dbReference>
<dbReference type="PANTHER" id="PTHR34180:SF1">
    <property type="entry name" value="BETA-ALANYL-DOPAMINE_CARCININE HYDROLASE"/>
    <property type="match status" value="1"/>
</dbReference>
<dbReference type="NCBIfam" id="NF040521">
    <property type="entry name" value="C45_proenzyme"/>
    <property type="match status" value="1"/>
</dbReference>
<dbReference type="Proteomes" id="UP000219621">
    <property type="component" value="Unassembled WGS sequence"/>
</dbReference>
<sequence>MFDAKKDLGWVRAAGTAHEIGLALGRAGKDAVHRHLVRSQVWDLVTGPAQAARVRTLAEAVRARFPAVWAELEGLAEGLELPLPQVVAWNCRGDLLASVPDGCTTVMIPGPSPLIGHNEDGLPFFRGASFIAEVAPADGPGFLSFCYPGSLPGHTFAVTDTGLVQTVNNLRLLDVRPAMPRMVIGRAVLGAGGLDEAVALLRDHGTGGGFHFALSHRRDRRILSVEFGAGAISVRPLVAPALHANHALHLDRGTAAQHVTRSSADRQVRGEALLAEGWAPLDILHDAGGPGLPIHRSGSDDPDDENTLATAVLHVTEDGVEWSIHDWRSPQPVYRGRTP</sequence>
<dbReference type="PANTHER" id="PTHR34180">
    <property type="entry name" value="PEPTIDASE C45"/>
    <property type="match status" value="1"/>
</dbReference>
<protein>
    <submittedName>
        <fullName evidence="2">Acyl-coenzyme A:6-aminopenicillanic acid acyl-transferase</fullName>
    </submittedName>
</protein>
<evidence type="ECO:0000313" key="3">
    <source>
        <dbReference type="Proteomes" id="UP000219621"/>
    </source>
</evidence>
<dbReference type="EMBL" id="OCNJ01000002">
    <property type="protein sequence ID" value="SOD91673.1"/>
    <property type="molecule type" value="Genomic_DNA"/>
</dbReference>
<gene>
    <name evidence="2" type="ORF">SAMN05421508_10249</name>
</gene>
<accession>A0A286G834</accession>
<feature type="domain" description="Peptidase C45 hydrolase" evidence="1">
    <location>
        <begin position="113"/>
        <end position="320"/>
    </location>
</feature>
<dbReference type="InterPro" id="IPR047801">
    <property type="entry name" value="Peptidase_C45"/>
</dbReference>
<dbReference type="RefSeq" id="WP_097277839.1">
    <property type="nucleotide sequence ID" value="NZ_OCNJ01000002.1"/>
</dbReference>
<dbReference type="InterPro" id="IPR005079">
    <property type="entry name" value="Peptidase_C45_hydrolase"/>
</dbReference>
<dbReference type="OrthoDB" id="6793339at2"/>
<dbReference type="InterPro" id="IPR047794">
    <property type="entry name" value="C45_proenzyme-like"/>
</dbReference>